<protein>
    <submittedName>
        <fullName evidence="1">Uncharacterized protein</fullName>
    </submittedName>
</protein>
<sequence length="293" mass="34186">MSILEEVKMLKKEEAAEEELEKEKECHLDERRFKEIFTKGEVLKRHDDRNVNKLDDYGRLLHHMISNIIIPNVGHKLSITNMHSFVMLALHEYRRMNFGFMAIEHMLATQSSSTKCLPYSCFLTKIFQYFVLNLVGVSDPIGAGKIYSKHTFKRMGFEKNEKGMLVRGGHDKSDEDNEDDEGNEEQKAMDVDEEDSETELEEETHRREIRQKKIQERAKEGSSSGSMNQIMDMIVSLQASMNKEQKMHKRSLKGNLHRSKRSYKTTIVYEDEVIKLNTLKTRRLVRGVLKVTL</sequence>
<organism evidence="1 2">
    <name type="scientific">Catharanthus roseus</name>
    <name type="common">Madagascar periwinkle</name>
    <name type="synonym">Vinca rosea</name>
    <dbReference type="NCBI Taxonomy" id="4058"/>
    <lineage>
        <taxon>Eukaryota</taxon>
        <taxon>Viridiplantae</taxon>
        <taxon>Streptophyta</taxon>
        <taxon>Embryophyta</taxon>
        <taxon>Tracheophyta</taxon>
        <taxon>Spermatophyta</taxon>
        <taxon>Magnoliopsida</taxon>
        <taxon>eudicotyledons</taxon>
        <taxon>Gunneridae</taxon>
        <taxon>Pentapetalae</taxon>
        <taxon>asterids</taxon>
        <taxon>lamiids</taxon>
        <taxon>Gentianales</taxon>
        <taxon>Apocynaceae</taxon>
        <taxon>Rauvolfioideae</taxon>
        <taxon>Vinceae</taxon>
        <taxon>Catharanthinae</taxon>
        <taxon>Catharanthus</taxon>
    </lineage>
</organism>
<name>A0ACC0A8M1_CATRO</name>
<comment type="caution">
    <text evidence="1">The sequence shown here is derived from an EMBL/GenBank/DDBJ whole genome shotgun (WGS) entry which is preliminary data.</text>
</comment>
<evidence type="ECO:0000313" key="2">
    <source>
        <dbReference type="Proteomes" id="UP001060085"/>
    </source>
</evidence>
<reference evidence="2" key="1">
    <citation type="journal article" date="2023" name="Nat. Plants">
        <title>Single-cell RNA sequencing provides a high-resolution roadmap for understanding the multicellular compartmentation of specialized metabolism.</title>
        <authorList>
            <person name="Sun S."/>
            <person name="Shen X."/>
            <person name="Li Y."/>
            <person name="Li Y."/>
            <person name="Wang S."/>
            <person name="Li R."/>
            <person name="Zhang H."/>
            <person name="Shen G."/>
            <person name="Guo B."/>
            <person name="Wei J."/>
            <person name="Xu J."/>
            <person name="St-Pierre B."/>
            <person name="Chen S."/>
            <person name="Sun C."/>
        </authorList>
    </citation>
    <scope>NUCLEOTIDE SEQUENCE [LARGE SCALE GENOMIC DNA]</scope>
</reference>
<accession>A0ACC0A8M1</accession>
<dbReference type="Proteomes" id="UP001060085">
    <property type="component" value="Linkage Group LG06"/>
</dbReference>
<keyword evidence="2" id="KW-1185">Reference proteome</keyword>
<dbReference type="EMBL" id="CM044706">
    <property type="protein sequence ID" value="KAI5657235.1"/>
    <property type="molecule type" value="Genomic_DNA"/>
</dbReference>
<evidence type="ECO:0000313" key="1">
    <source>
        <dbReference type="EMBL" id="KAI5657235.1"/>
    </source>
</evidence>
<proteinExistence type="predicted"/>
<gene>
    <name evidence="1" type="ORF">M9H77_26028</name>
</gene>